<keyword evidence="1" id="KW-1133">Transmembrane helix</keyword>
<dbReference type="RefSeq" id="WP_120171908.1">
    <property type="nucleotide sequence ID" value="NZ_AP018400.1"/>
</dbReference>
<protein>
    <submittedName>
        <fullName evidence="2">Uncharacterized protein</fullName>
    </submittedName>
</protein>
<dbReference type="Proteomes" id="UP000269331">
    <property type="component" value="Chromosome"/>
</dbReference>
<evidence type="ECO:0000256" key="1">
    <source>
        <dbReference type="SAM" id="Phobius"/>
    </source>
</evidence>
<dbReference type="KEGG" id="srq:SR187_6695"/>
<dbReference type="GeneID" id="52229872"/>
<keyword evidence="1" id="KW-0812">Transmembrane</keyword>
<evidence type="ECO:0000313" key="2">
    <source>
        <dbReference type="EMBL" id="BBA92944.1"/>
    </source>
</evidence>
<gene>
    <name evidence="2" type="ORF">SR187_6695</name>
</gene>
<sequence length="225" mass="24890">MKKILKIVVGLALFIGIALVGFGVFIDSRSIDGNWRTENIKNLLIANANEEDIAGIKELGIRPDQLIKTMDMSLEVNDGNASIKLSYQVDTELFKNSLVKVVDNTIESELQKQGLTYDALPDEAKQLIDKEKPSDSAIKQQIADTFTAAAKEIDGEYNTETGILTVPILKGVVDPVFNSIKTTSINEKANKLWKLGIDSGDFSKYVKKAESLVMDQQFTFIKESK</sequence>
<organism evidence="2 3">
    <name type="scientific">Streptococcus ruminantium</name>
    <dbReference type="NCBI Taxonomy" id="1917441"/>
    <lineage>
        <taxon>Bacteria</taxon>
        <taxon>Bacillati</taxon>
        <taxon>Bacillota</taxon>
        <taxon>Bacilli</taxon>
        <taxon>Lactobacillales</taxon>
        <taxon>Streptococcaceae</taxon>
        <taxon>Streptococcus</taxon>
    </lineage>
</organism>
<proteinExistence type="predicted"/>
<evidence type="ECO:0000313" key="3">
    <source>
        <dbReference type="Proteomes" id="UP000269331"/>
    </source>
</evidence>
<dbReference type="EMBL" id="AP018400">
    <property type="protein sequence ID" value="BBA92944.1"/>
    <property type="molecule type" value="Genomic_DNA"/>
</dbReference>
<keyword evidence="1" id="KW-0472">Membrane</keyword>
<name>A0A2Z5TRW9_9STRE</name>
<reference evidence="2 3" key="1">
    <citation type="journal article" date="2018" name="Genome Biol. Evol.">
        <title>Complete Genome Sequence of Streptococcus ruminantium sp. nov. GUT-187T (=DSM 104980T =JCM 31869T), the Type Strain of S. ruminantium, and Comparison with Genome Sequences of Streptococcus suis Strains.</title>
        <authorList>
            <person name="Tohya M."/>
            <person name="Sekizaki T."/>
            <person name="Miyoshi-Akiyama T."/>
        </authorList>
    </citation>
    <scope>NUCLEOTIDE SEQUENCE [LARGE SCALE GENOMIC DNA]</scope>
    <source>
        <strain evidence="2 3">GUT187T</strain>
    </source>
</reference>
<feature type="transmembrane region" description="Helical" evidence="1">
    <location>
        <begin position="7"/>
        <end position="26"/>
    </location>
</feature>
<accession>A0A2Z5TRW9</accession>
<dbReference type="AlphaFoldDB" id="A0A2Z5TRW9"/>